<evidence type="ECO:0000256" key="1">
    <source>
        <dbReference type="SAM" id="MobiDB-lite"/>
    </source>
</evidence>
<sequence>MSSVFFCGIPHSPPNAWEVHQAAPVATLQGYQSTSHFSLELHELRFYVDVYNEHHTCCWPRLVLDAHLGNSAKAVAHAETVSPASQSVERPSLGSSAVTEGTAGASSSLYIDHISDVMEQLYRAQREKVPRAAYARRALFHQGVPPVLRCHDHSNSFVYVVSGQLRLFHSCRRGTVPKCHRCVEHLRGCKHGPTADHLARDVFPLVLIMAPGDDCAEYVDAEPPVASAATQWRTKPVVLALESVEAAQALPTAEAGKGDEVWCAAYTPFTWICNPLGNQKVSVLIKSTAATRRMPRTQSHDAVKSSSSKRAAMARHVHPHGDKAGDLLPPLRLSFAVYAALYTCEAAKERVVQSLVSSDVYNLHVTKGMRFGLGGADLYKRAVLGTDEEALLHARSRRPAQLMRLLDEKLECVVHGAWGASGPGKTPNTDSADGAAREAVRPAAWQLPGGEDDSKPPSTEGEAGCQVPHLVPLVTAHHIAELCTARPIEREWCLLPKSITLASVLRRPRSSASSHSGWPLRVMRHTSEGSTHAVELSSLATLQELAAALRRVSP</sequence>
<keyword evidence="3" id="KW-1185">Reference proteome</keyword>
<name>A0A836GM24_9TRYP</name>
<evidence type="ECO:0000313" key="3">
    <source>
        <dbReference type="Proteomes" id="UP000674143"/>
    </source>
</evidence>
<feature type="region of interest" description="Disordered" evidence="1">
    <location>
        <begin position="80"/>
        <end position="100"/>
    </location>
</feature>
<dbReference type="KEGG" id="loi:92357456"/>
<proteinExistence type="predicted"/>
<comment type="caution">
    <text evidence="2">The sequence shown here is derived from an EMBL/GenBank/DDBJ whole genome shotgun (WGS) entry which is preliminary data.</text>
</comment>
<dbReference type="GeneID" id="92357456"/>
<protein>
    <submittedName>
        <fullName evidence="2">Uncharacterized protein</fullName>
    </submittedName>
</protein>
<reference evidence="3" key="2">
    <citation type="journal article" date="2021" name="Sci. Data">
        <title>Chromosome-scale genome sequencing, assembly and annotation of six genomes from subfamily Leishmaniinae.</title>
        <authorList>
            <person name="Almutairi H."/>
            <person name="Urbaniak M.D."/>
            <person name="Bates M.D."/>
            <person name="Jariyapan N."/>
            <person name="Kwakye-Nuako G."/>
            <person name="Thomaz Soccol V."/>
            <person name="Al-Salem W.S."/>
            <person name="Dillon R.J."/>
            <person name="Bates P.A."/>
            <person name="Gatherer D."/>
        </authorList>
    </citation>
    <scope>NUCLEOTIDE SEQUENCE [LARGE SCALE GENOMIC DNA]</scope>
</reference>
<reference evidence="3" key="1">
    <citation type="journal article" date="2021" name="Microbiol. Resour. Announc.">
        <title>LGAAP: Leishmaniinae Genome Assembly and Annotation Pipeline.</title>
        <authorList>
            <person name="Almutairi H."/>
            <person name="Urbaniak M.D."/>
            <person name="Bates M.D."/>
            <person name="Jariyapan N."/>
            <person name="Kwakye-Nuako G."/>
            <person name="Thomaz-Soccol V."/>
            <person name="Al-Salem W.S."/>
            <person name="Dillon R.J."/>
            <person name="Bates P.A."/>
            <person name="Gatherer D."/>
        </authorList>
    </citation>
    <scope>NUCLEOTIDE SEQUENCE [LARGE SCALE GENOMIC DNA]</scope>
</reference>
<feature type="compositionally biased region" description="Polar residues" evidence="1">
    <location>
        <begin position="82"/>
        <end position="100"/>
    </location>
</feature>
<organism evidence="2 3">
    <name type="scientific">Leishmania orientalis</name>
    <dbReference type="NCBI Taxonomy" id="2249476"/>
    <lineage>
        <taxon>Eukaryota</taxon>
        <taxon>Discoba</taxon>
        <taxon>Euglenozoa</taxon>
        <taxon>Kinetoplastea</taxon>
        <taxon>Metakinetoplastina</taxon>
        <taxon>Trypanosomatida</taxon>
        <taxon>Trypanosomatidae</taxon>
        <taxon>Leishmaniinae</taxon>
        <taxon>Leishmania</taxon>
    </lineage>
</organism>
<dbReference type="Proteomes" id="UP000674143">
    <property type="component" value="Unassembled WGS sequence"/>
</dbReference>
<gene>
    <name evidence="2" type="ORF">LSCM4_01470</name>
</gene>
<dbReference type="EMBL" id="JAFHLR010000035">
    <property type="protein sequence ID" value="KAG5466323.1"/>
    <property type="molecule type" value="Genomic_DNA"/>
</dbReference>
<accession>A0A836GM24</accession>
<feature type="region of interest" description="Disordered" evidence="1">
    <location>
        <begin position="443"/>
        <end position="464"/>
    </location>
</feature>
<dbReference type="AlphaFoldDB" id="A0A836GM24"/>
<dbReference type="RefSeq" id="XP_067059213.1">
    <property type="nucleotide sequence ID" value="XM_067203522.1"/>
</dbReference>
<evidence type="ECO:0000313" key="2">
    <source>
        <dbReference type="EMBL" id="KAG5466323.1"/>
    </source>
</evidence>